<evidence type="ECO:0000313" key="2">
    <source>
        <dbReference type="Proteomes" id="UP000887159"/>
    </source>
</evidence>
<organism evidence="1 2">
    <name type="scientific">Trichonephila clavipes</name>
    <name type="common">Golden silk orbweaver</name>
    <name type="synonym">Nephila clavipes</name>
    <dbReference type="NCBI Taxonomy" id="2585209"/>
    <lineage>
        <taxon>Eukaryota</taxon>
        <taxon>Metazoa</taxon>
        <taxon>Ecdysozoa</taxon>
        <taxon>Arthropoda</taxon>
        <taxon>Chelicerata</taxon>
        <taxon>Arachnida</taxon>
        <taxon>Araneae</taxon>
        <taxon>Araneomorphae</taxon>
        <taxon>Entelegynae</taxon>
        <taxon>Araneoidea</taxon>
        <taxon>Nephilidae</taxon>
        <taxon>Trichonephila</taxon>
    </lineage>
</organism>
<evidence type="ECO:0000313" key="1">
    <source>
        <dbReference type="EMBL" id="GFY27245.1"/>
    </source>
</evidence>
<protein>
    <submittedName>
        <fullName evidence="1">Uncharacterized protein</fullName>
    </submittedName>
</protein>
<gene>
    <name evidence="1" type="ORF">TNCV_2068661</name>
</gene>
<dbReference type="AlphaFoldDB" id="A0A8X6W2U3"/>
<proteinExistence type="predicted"/>
<reference evidence="1" key="1">
    <citation type="submission" date="2020-08" db="EMBL/GenBank/DDBJ databases">
        <title>Multicomponent nature underlies the extraordinary mechanical properties of spider dragline silk.</title>
        <authorList>
            <person name="Kono N."/>
            <person name="Nakamura H."/>
            <person name="Mori M."/>
            <person name="Yoshida Y."/>
            <person name="Ohtoshi R."/>
            <person name="Malay A.D."/>
            <person name="Moran D.A.P."/>
            <person name="Tomita M."/>
            <person name="Numata K."/>
            <person name="Arakawa K."/>
        </authorList>
    </citation>
    <scope>NUCLEOTIDE SEQUENCE</scope>
</reference>
<name>A0A8X6W2U3_TRICX</name>
<keyword evidence="2" id="KW-1185">Reference proteome</keyword>
<sequence length="82" mass="8913">MAVYDRCRFSDENPPTWAGVEPATLGADVQRQTNYATQSALAELLPMLDVEQGLADSSRVRATSNVSKVLRLPPVLGLDHSD</sequence>
<comment type="caution">
    <text evidence="1">The sequence shown here is derived from an EMBL/GenBank/DDBJ whole genome shotgun (WGS) entry which is preliminary data.</text>
</comment>
<dbReference type="Proteomes" id="UP000887159">
    <property type="component" value="Unassembled WGS sequence"/>
</dbReference>
<dbReference type="EMBL" id="BMAU01021379">
    <property type="protein sequence ID" value="GFY27245.1"/>
    <property type="molecule type" value="Genomic_DNA"/>
</dbReference>
<accession>A0A8X6W2U3</accession>